<comment type="caution">
    <text evidence="2">The sequence shown here is derived from an EMBL/GenBank/DDBJ whole genome shotgun (WGS) entry which is preliminary data.</text>
</comment>
<proteinExistence type="predicted"/>
<evidence type="ECO:0000313" key="3">
    <source>
        <dbReference type="Proteomes" id="UP000314294"/>
    </source>
</evidence>
<evidence type="ECO:0000256" key="1">
    <source>
        <dbReference type="SAM" id="MobiDB-lite"/>
    </source>
</evidence>
<protein>
    <submittedName>
        <fullName evidence="2">Uncharacterized protein</fullName>
    </submittedName>
</protein>
<reference evidence="2 3" key="1">
    <citation type="submission" date="2019-03" db="EMBL/GenBank/DDBJ databases">
        <title>First draft genome of Liparis tanakae, snailfish: a comprehensive survey of snailfish specific genes.</title>
        <authorList>
            <person name="Kim W."/>
            <person name="Song I."/>
            <person name="Jeong J.-H."/>
            <person name="Kim D."/>
            <person name="Kim S."/>
            <person name="Ryu S."/>
            <person name="Song J.Y."/>
            <person name="Lee S.K."/>
        </authorList>
    </citation>
    <scope>NUCLEOTIDE SEQUENCE [LARGE SCALE GENOMIC DNA]</scope>
    <source>
        <tissue evidence="2">Muscle</tissue>
    </source>
</reference>
<keyword evidence="3" id="KW-1185">Reference proteome</keyword>
<name>A0A4Z2DZ56_9TELE</name>
<gene>
    <name evidence="2" type="ORF">EYF80_068055</name>
</gene>
<dbReference type="Proteomes" id="UP000314294">
    <property type="component" value="Unassembled WGS sequence"/>
</dbReference>
<sequence>MAASVWTESTGSGASALPGSPDQTAESARV</sequence>
<evidence type="ECO:0000313" key="2">
    <source>
        <dbReference type="EMBL" id="TNN21833.1"/>
    </source>
</evidence>
<feature type="region of interest" description="Disordered" evidence="1">
    <location>
        <begin position="1"/>
        <end position="30"/>
    </location>
</feature>
<dbReference type="AlphaFoldDB" id="A0A4Z2DZ56"/>
<feature type="compositionally biased region" description="Polar residues" evidence="1">
    <location>
        <begin position="21"/>
        <end position="30"/>
    </location>
</feature>
<feature type="compositionally biased region" description="Polar residues" evidence="1">
    <location>
        <begin position="1"/>
        <end position="13"/>
    </location>
</feature>
<accession>A0A4Z2DZ56</accession>
<dbReference type="EMBL" id="SRLO01025624">
    <property type="protein sequence ID" value="TNN21833.1"/>
    <property type="molecule type" value="Genomic_DNA"/>
</dbReference>
<organism evidence="2 3">
    <name type="scientific">Liparis tanakae</name>
    <name type="common">Tanaka's snailfish</name>
    <dbReference type="NCBI Taxonomy" id="230148"/>
    <lineage>
        <taxon>Eukaryota</taxon>
        <taxon>Metazoa</taxon>
        <taxon>Chordata</taxon>
        <taxon>Craniata</taxon>
        <taxon>Vertebrata</taxon>
        <taxon>Euteleostomi</taxon>
        <taxon>Actinopterygii</taxon>
        <taxon>Neopterygii</taxon>
        <taxon>Teleostei</taxon>
        <taxon>Neoteleostei</taxon>
        <taxon>Acanthomorphata</taxon>
        <taxon>Eupercaria</taxon>
        <taxon>Perciformes</taxon>
        <taxon>Cottioidei</taxon>
        <taxon>Cottales</taxon>
        <taxon>Liparidae</taxon>
        <taxon>Liparis</taxon>
    </lineage>
</organism>